<keyword evidence="2" id="KW-1185">Reference proteome</keyword>
<evidence type="ECO:0000313" key="1">
    <source>
        <dbReference type="EMBL" id="KAI9899672.1"/>
    </source>
</evidence>
<dbReference type="EMBL" id="CM047944">
    <property type="protein sequence ID" value="KAI9899672.1"/>
    <property type="molecule type" value="Genomic_DNA"/>
</dbReference>
<name>A0ACC0V1R2_9HYPO</name>
<sequence>MRVPMDGGHDARSIISSRSRTSRFREEGIGHSSSTDTLGIHLVMPGLSEPQPRASTSSARGRDGYFVGVGTGTGVSIGNGNASTCTTIREATRRADPTAGETYLIVVRNQGRALTCYNGRLSFEDETGAGKHSQWTCTWRHGFFGFRNVAEGTYLGHDVWWDFYAKVRHHRGWECFKTEKRPGGGHWLQALYFTRFYQVSAKKGGGHGGLHAEKETGTLWEFVKIS</sequence>
<dbReference type="Proteomes" id="UP001163324">
    <property type="component" value="Chromosome 5"/>
</dbReference>
<comment type="caution">
    <text evidence="1">The sequence shown here is derived from an EMBL/GenBank/DDBJ whole genome shotgun (WGS) entry which is preliminary data.</text>
</comment>
<evidence type="ECO:0000313" key="2">
    <source>
        <dbReference type="Proteomes" id="UP001163324"/>
    </source>
</evidence>
<reference evidence="1" key="1">
    <citation type="submission" date="2022-10" db="EMBL/GenBank/DDBJ databases">
        <title>Complete Genome of Trichothecium roseum strain YXFP-22015, a Plant Pathogen Isolated from Citrus.</title>
        <authorList>
            <person name="Wang Y."/>
            <person name="Zhu L."/>
        </authorList>
    </citation>
    <scope>NUCLEOTIDE SEQUENCE</scope>
    <source>
        <strain evidence="1">YXFP-22015</strain>
    </source>
</reference>
<accession>A0ACC0V1R2</accession>
<gene>
    <name evidence="1" type="ORF">N3K66_006133</name>
</gene>
<proteinExistence type="predicted"/>
<protein>
    <submittedName>
        <fullName evidence="1">Uncharacterized protein</fullName>
    </submittedName>
</protein>
<organism evidence="1 2">
    <name type="scientific">Trichothecium roseum</name>
    <dbReference type="NCBI Taxonomy" id="47278"/>
    <lineage>
        <taxon>Eukaryota</taxon>
        <taxon>Fungi</taxon>
        <taxon>Dikarya</taxon>
        <taxon>Ascomycota</taxon>
        <taxon>Pezizomycotina</taxon>
        <taxon>Sordariomycetes</taxon>
        <taxon>Hypocreomycetidae</taxon>
        <taxon>Hypocreales</taxon>
        <taxon>Hypocreales incertae sedis</taxon>
        <taxon>Trichothecium</taxon>
    </lineage>
</organism>